<reference evidence="1 2" key="1">
    <citation type="submission" date="2014-07" db="EMBL/GenBank/DDBJ databases">
        <title>Genomic and transcriptomic analysis on Apis cerana provide comprehensive insights into honey bee biology.</title>
        <authorList>
            <person name="Diao Q."/>
            <person name="Sun L."/>
            <person name="Zheng H."/>
            <person name="Zheng H."/>
            <person name="Xu S."/>
            <person name="Wang S."/>
            <person name="Zeng Z."/>
            <person name="Hu F."/>
            <person name="Su S."/>
            <person name="Wu J."/>
        </authorList>
    </citation>
    <scope>NUCLEOTIDE SEQUENCE [LARGE SCALE GENOMIC DNA]</scope>
    <source>
        <tissue evidence="1">Pupae without intestine</tissue>
    </source>
</reference>
<dbReference type="OrthoDB" id="564260at2759"/>
<keyword evidence="1" id="KW-0830">Ubiquinone</keyword>
<name>A0A2A3E1R0_APICC</name>
<evidence type="ECO:0000313" key="1">
    <source>
        <dbReference type="EMBL" id="PBC25069.1"/>
    </source>
</evidence>
<keyword evidence="2" id="KW-1185">Reference proteome</keyword>
<organism evidence="1 2">
    <name type="scientific">Apis cerana cerana</name>
    <name type="common">Oriental honeybee</name>
    <dbReference type="NCBI Taxonomy" id="94128"/>
    <lineage>
        <taxon>Eukaryota</taxon>
        <taxon>Metazoa</taxon>
        <taxon>Ecdysozoa</taxon>
        <taxon>Arthropoda</taxon>
        <taxon>Hexapoda</taxon>
        <taxon>Insecta</taxon>
        <taxon>Pterygota</taxon>
        <taxon>Neoptera</taxon>
        <taxon>Endopterygota</taxon>
        <taxon>Hymenoptera</taxon>
        <taxon>Apocrita</taxon>
        <taxon>Aculeata</taxon>
        <taxon>Apoidea</taxon>
        <taxon>Anthophila</taxon>
        <taxon>Apidae</taxon>
        <taxon>Apis</taxon>
    </lineage>
</organism>
<evidence type="ECO:0000313" key="2">
    <source>
        <dbReference type="Proteomes" id="UP000242457"/>
    </source>
</evidence>
<gene>
    <name evidence="1" type="ORF">APICC_09100</name>
</gene>
<proteinExistence type="predicted"/>
<dbReference type="Proteomes" id="UP000242457">
    <property type="component" value="Unassembled WGS sequence"/>
</dbReference>
<dbReference type="EMBL" id="KZ288631">
    <property type="protein sequence ID" value="PBC25069.1"/>
    <property type="molecule type" value="Genomic_DNA"/>
</dbReference>
<sequence length="59" mass="6784">MFRIIGGYLIIISHGLDFRQTISLFFLVNVIYSQTNRRLIFVNKGSPISLNLISEININ</sequence>
<dbReference type="AlphaFoldDB" id="A0A2A3E1R0"/>
<protein>
    <submittedName>
        <fullName evidence="1">NADH-ubiquinone oxidoreductase chain</fullName>
    </submittedName>
</protein>
<accession>A0A2A3E1R0</accession>